<dbReference type="OrthoDB" id="7868311at2"/>
<feature type="region of interest" description="Disordered" evidence="1">
    <location>
        <begin position="49"/>
        <end position="76"/>
    </location>
</feature>
<sequence>MPQTAKIATCCYCGTRAALVLRGEGRHELACSTCGAPLHELKMLRADPARPKHRPRPAPVRHHAAPPPRKQGRSLSQRLMHKVWDAAEDLIDEIFD</sequence>
<reference evidence="2 3" key="1">
    <citation type="submission" date="2018-05" db="EMBL/GenBank/DDBJ databases">
        <title>Genomic Encyclopedia of Type Strains, Phase IV (KMG-IV): sequencing the most valuable type-strain genomes for metagenomic binning, comparative biology and taxonomic classification.</title>
        <authorList>
            <person name="Goeker M."/>
        </authorList>
    </citation>
    <scope>NUCLEOTIDE SEQUENCE [LARGE SCALE GENOMIC DNA]</scope>
    <source>
        <strain evidence="2 3">DSM 103371</strain>
    </source>
</reference>
<feature type="compositionally biased region" description="Basic residues" evidence="1">
    <location>
        <begin position="51"/>
        <end position="64"/>
    </location>
</feature>
<gene>
    <name evidence="2" type="ORF">C8D95_102209</name>
</gene>
<proteinExistence type="predicted"/>
<protein>
    <submittedName>
        <fullName evidence="2">Uncharacterized protein</fullName>
    </submittedName>
</protein>
<dbReference type="Proteomes" id="UP000245390">
    <property type="component" value="Unassembled WGS sequence"/>
</dbReference>
<dbReference type="AlphaFoldDB" id="A0A316G9I8"/>
<evidence type="ECO:0000313" key="2">
    <source>
        <dbReference type="EMBL" id="PWK57564.1"/>
    </source>
</evidence>
<name>A0A316G9I8_9RHOB</name>
<organism evidence="2 3">
    <name type="scientific">Silicimonas algicola</name>
    <dbReference type="NCBI Taxonomy" id="1826607"/>
    <lineage>
        <taxon>Bacteria</taxon>
        <taxon>Pseudomonadati</taxon>
        <taxon>Pseudomonadota</taxon>
        <taxon>Alphaproteobacteria</taxon>
        <taxon>Rhodobacterales</taxon>
        <taxon>Paracoccaceae</taxon>
    </lineage>
</organism>
<evidence type="ECO:0000313" key="3">
    <source>
        <dbReference type="Proteomes" id="UP000245390"/>
    </source>
</evidence>
<comment type="caution">
    <text evidence="2">The sequence shown here is derived from an EMBL/GenBank/DDBJ whole genome shotgun (WGS) entry which is preliminary data.</text>
</comment>
<evidence type="ECO:0000256" key="1">
    <source>
        <dbReference type="SAM" id="MobiDB-lite"/>
    </source>
</evidence>
<dbReference type="EMBL" id="QGGV01000002">
    <property type="protein sequence ID" value="PWK57564.1"/>
    <property type="molecule type" value="Genomic_DNA"/>
</dbReference>
<dbReference type="RefSeq" id="WP_109758163.1">
    <property type="nucleotide sequence ID" value="NZ_CP034588.1"/>
</dbReference>
<dbReference type="KEGG" id="salo:EF888_13125"/>
<accession>A0A316G9I8</accession>
<keyword evidence="3" id="KW-1185">Reference proteome</keyword>